<dbReference type="EMBL" id="CCKQ01013680">
    <property type="protein sequence ID" value="CDW85379.1"/>
    <property type="molecule type" value="Genomic_DNA"/>
</dbReference>
<dbReference type="PANTHER" id="PTHR40515">
    <property type="entry name" value="CILIA- AND FLAGELLA-ASSOCIATED PROTEIN 157"/>
    <property type="match status" value="1"/>
</dbReference>
<dbReference type="Proteomes" id="UP000039865">
    <property type="component" value="Unassembled WGS sequence"/>
</dbReference>
<evidence type="ECO:0000256" key="1">
    <source>
        <dbReference type="SAM" id="Coils"/>
    </source>
</evidence>
<feature type="compositionally biased region" description="Acidic residues" evidence="2">
    <location>
        <begin position="734"/>
        <end position="747"/>
    </location>
</feature>
<evidence type="ECO:0000256" key="2">
    <source>
        <dbReference type="SAM" id="MobiDB-lite"/>
    </source>
</evidence>
<keyword evidence="4" id="KW-1185">Reference proteome</keyword>
<name>A0A078AT73_STYLE</name>
<gene>
    <name evidence="3" type="primary">Contig4912.g5252</name>
    <name evidence="3" type="ORF">STYLEM_14454</name>
</gene>
<sequence length="747" mass="86024">MATDFEKNAFKPNLGLGGAAMRKMQQLAQSLYESTPGLQEEIPRNTSKILANVKREDNRAEVRAKTFLQDSSATNLRKGGTIEKKDLSMQTWFNLTYFLAIAMSAEDWETKYFEILDKFNHEKHLTVKLKENMIKKQERYIDREHEYRKTINQIEQSIQEKSTKPLEIIHEHDENQLLLNGVDPSDQKQQDLMEKERKQKLKNDLQINPKNVKAIHNVYDKIQETIGMIQENTAKELWKQRSEIMQTLDKKLEDIKQQLRAETEKKRENQYDFKEKEKELNEHLETMTQIAQKIDDENRNLMKKNSDLKIQYMSQENDRDLLLKQIIYQKKEHQRLRRMVDEKKKQAEEVQKTQDNTLNMNNQTNANNTGSIGGGQYQNENSRHQNQMGQNTMPDIKNQRVQSGLYGKNQGRISQNNISGLNNSRRNISLTGANMFAGNSRPKTAAMPGLTGIPRPPTAAYGLGNRMGTNMTAGGPYGLNFTGQRAISAGFMHNPRIKRYEDIIQRLKKMLTMEKKSLRMVRTLCSKEIESKNQLEKILRQCVDDVKNEIAKKRSENKSIYHKGRREGNLDEKALTQQEREKIIEVLLSQERVLTLLYDKTFPPRPATAKVGLKNAFSGSGLSGGGVSNQNLRQFNYYGQINEDEIGEEDAQEVEKLEKEIEDVLKNRISTADGLNRGRPHPGQDGNNIINISKGDSFQQRTQNGVNGGKRNLMSAAYRQNRQGYNDETHEIGDDIYEDEESSDGME</sequence>
<proteinExistence type="predicted"/>
<accession>A0A078AT73</accession>
<feature type="coiled-coil region" evidence="1">
    <location>
        <begin position="245"/>
        <end position="356"/>
    </location>
</feature>
<feature type="region of interest" description="Disordered" evidence="2">
    <location>
        <begin position="722"/>
        <end position="747"/>
    </location>
</feature>
<dbReference type="InParanoid" id="A0A078AT73"/>
<keyword evidence="1" id="KW-0175">Coiled coil</keyword>
<dbReference type="AlphaFoldDB" id="A0A078AT73"/>
<evidence type="ECO:0000313" key="4">
    <source>
        <dbReference type="Proteomes" id="UP000039865"/>
    </source>
</evidence>
<dbReference type="OrthoDB" id="193329at2759"/>
<evidence type="ECO:0000313" key="3">
    <source>
        <dbReference type="EMBL" id="CDW85379.1"/>
    </source>
</evidence>
<dbReference type="PANTHER" id="PTHR40515:SF1">
    <property type="entry name" value="CILIA- AND FLAGELLA-ASSOCIATED PROTEIN 157"/>
    <property type="match status" value="1"/>
</dbReference>
<organism evidence="3 4">
    <name type="scientific">Stylonychia lemnae</name>
    <name type="common">Ciliate</name>
    <dbReference type="NCBI Taxonomy" id="5949"/>
    <lineage>
        <taxon>Eukaryota</taxon>
        <taxon>Sar</taxon>
        <taxon>Alveolata</taxon>
        <taxon>Ciliophora</taxon>
        <taxon>Intramacronucleata</taxon>
        <taxon>Spirotrichea</taxon>
        <taxon>Stichotrichia</taxon>
        <taxon>Sporadotrichida</taxon>
        <taxon>Oxytrichidae</taxon>
        <taxon>Stylonychinae</taxon>
        <taxon>Stylonychia</taxon>
    </lineage>
</organism>
<reference evidence="3 4" key="1">
    <citation type="submission" date="2014-06" db="EMBL/GenBank/DDBJ databases">
        <authorList>
            <person name="Swart Estienne"/>
        </authorList>
    </citation>
    <scope>NUCLEOTIDE SEQUENCE [LARGE SCALE GENOMIC DNA]</scope>
    <source>
        <strain evidence="3 4">130c</strain>
    </source>
</reference>
<protein>
    <submittedName>
        <fullName evidence="3">Uncharacterized protein</fullName>
    </submittedName>
</protein>